<evidence type="ECO:0000313" key="11">
    <source>
        <dbReference type="EMBL" id="NIJ56862.1"/>
    </source>
</evidence>
<feature type="transmembrane region" description="Helical" evidence="8">
    <location>
        <begin position="45"/>
        <end position="66"/>
    </location>
</feature>
<feature type="transmembrane region" description="Helical" evidence="8">
    <location>
        <begin position="326"/>
        <end position="350"/>
    </location>
</feature>
<keyword evidence="7 8" id="KW-0472">Membrane</keyword>
<evidence type="ECO:0000256" key="7">
    <source>
        <dbReference type="ARBA" id="ARBA00023136"/>
    </source>
</evidence>
<feature type="region of interest" description="Disordered" evidence="9">
    <location>
        <begin position="503"/>
        <end position="524"/>
    </location>
</feature>
<evidence type="ECO:0000256" key="6">
    <source>
        <dbReference type="ARBA" id="ARBA00022989"/>
    </source>
</evidence>
<keyword evidence="12" id="KW-1185">Reference proteome</keyword>
<feature type="transmembrane region" description="Helical" evidence="8">
    <location>
        <begin position="290"/>
        <end position="314"/>
    </location>
</feature>
<dbReference type="Pfam" id="PF00528">
    <property type="entry name" value="BPD_transp_1"/>
    <property type="match status" value="2"/>
</dbReference>
<sequence length="524" mass="55878">MIRYVLPAALRDTLVLLVGVGVLTTLIGTTTAWIVTAYDFPGRRFLEWGLLLPLAVPTYIIAYAYLDIMHPVGSVQGVLRYLLGYSSPREFRLPDIRSMGGCILLLGLVLYPYVYLTTRSMFLTQAASLVEVSRTLGSRRRDVFWRVALPLARPAIAVGVSLALMETLNDIGASEFLGVKTLTVSVYTTWISRSDMPGAAQISLAMLFLVVGLVLIERHARRNQRYTAAAQRPRAMGTFRLTGYRAAGAFAVCIVPVALGFVVPAVYLGVEAYKRYRFAGLSERLLGEVVNTVTVATAATAIVLLCGLVVAYAARTYPGRATATAARISTLGYAIPGTVLALGLLMPIGALDRMLATGAERIFGVSIGLLLLGSGTAIVLAYSARFMAIATGGIEAGFSRISPSLDHAARMLGQTSSGVFRKVHLPLSKPALVSAGLLAFVDCMKELPATLLLRPLNFETLATHLYGEAARGTYEEASIAALLIVVIGILPVAVLSRVGRGDRPEVVGDRGQAAAGREVSNAGE</sequence>
<gene>
    <name evidence="11" type="ORF">FHS82_000675</name>
</gene>
<feature type="domain" description="ABC transmembrane type-1" evidence="10">
    <location>
        <begin position="289"/>
        <end position="495"/>
    </location>
</feature>
<comment type="caution">
    <text evidence="11">The sequence shown here is derived from an EMBL/GenBank/DDBJ whole genome shotgun (WGS) entry which is preliminary data.</text>
</comment>
<evidence type="ECO:0000256" key="8">
    <source>
        <dbReference type="RuleBase" id="RU363032"/>
    </source>
</evidence>
<name>A0ABX0UVR3_9HYPH</name>
<dbReference type="EMBL" id="JAASQI010000001">
    <property type="protein sequence ID" value="NIJ56862.1"/>
    <property type="molecule type" value="Genomic_DNA"/>
</dbReference>
<evidence type="ECO:0000256" key="3">
    <source>
        <dbReference type="ARBA" id="ARBA00022475"/>
    </source>
</evidence>
<feature type="transmembrane region" description="Helical" evidence="8">
    <location>
        <begin position="198"/>
        <end position="216"/>
    </location>
</feature>
<feature type="transmembrane region" description="Helical" evidence="8">
    <location>
        <begin position="14"/>
        <end position="38"/>
    </location>
</feature>
<evidence type="ECO:0000256" key="4">
    <source>
        <dbReference type="ARBA" id="ARBA00022519"/>
    </source>
</evidence>
<organism evidence="11 12">
    <name type="scientific">Pseudochelatococcus lubricantis</name>
    <dbReference type="NCBI Taxonomy" id="1538102"/>
    <lineage>
        <taxon>Bacteria</taxon>
        <taxon>Pseudomonadati</taxon>
        <taxon>Pseudomonadota</taxon>
        <taxon>Alphaproteobacteria</taxon>
        <taxon>Hyphomicrobiales</taxon>
        <taxon>Chelatococcaceae</taxon>
        <taxon>Pseudochelatococcus</taxon>
    </lineage>
</organism>
<dbReference type="InterPro" id="IPR035906">
    <property type="entry name" value="MetI-like_sf"/>
</dbReference>
<dbReference type="PROSITE" id="PS50928">
    <property type="entry name" value="ABC_TM1"/>
    <property type="match status" value="2"/>
</dbReference>
<dbReference type="Gene3D" id="1.10.3720.10">
    <property type="entry name" value="MetI-like"/>
    <property type="match status" value="2"/>
</dbReference>
<keyword evidence="2 8" id="KW-0813">Transport</keyword>
<protein>
    <submittedName>
        <fullName evidence="11">Iron(III) transport system permease protein</fullName>
    </submittedName>
</protein>
<keyword evidence="5 8" id="KW-0812">Transmembrane</keyword>
<keyword evidence="3" id="KW-1003">Cell membrane</keyword>
<evidence type="ECO:0000256" key="9">
    <source>
        <dbReference type="SAM" id="MobiDB-lite"/>
    </source>
</evidence>
<accession>A0ABX0UVR3</accession>
<feature type="transmembrane region" description="Helical" evidence="8">
    <location>
        <begin position="362"/>
        <end position="382"/>
    </location>
</feature>
<comment type="similarity">
    <text evidence="8">Belongs to the binding-protein-dependent transport system permease family.</text>
</comment>
<dbReference type="PANTHER" id="PTHR43357:SF3">
    <property type="entry name" value="FE(3+)-TRANSPORT SYSTEM PERMEASE PROTEIN FBPB 2"/>
    <property type="match status" value="1"/>
</dbReference>
<feature type="transmembrane region" description="Helical" evidence="8">
    <location>
        <begin position="143"/>
        <end position="165"/>
    </location>
</feature>
<dbReference type="SUPFAM" id="SSF161098">
    <property type="entry name" value="MetI-like"/>
    <property type="match status" value="2"/>
</dbReference>
<feature type="transmembrane region" description="Helical" evidence="8">
    <location>
        <begin position="479"/>
        <end position="498"/>
    </location>
</feature>
<evidence type="ECO:0000256" key="2">
    <source>
        <dbReference type="ARBA" id="ARBA00022448"/>
    </source>
</evidence>
<proteinExistence type="inferred from homology"/>
<dbReference type="CDD" id="cd06261">
    <property type="entry name" value="TM_PBP2"/>
    <property type="match status" value="2"/>
</dbReference>
<keyword evidence="4" id="KW-0997">Cell inner membrane</keyword>
<dbReference type="Proteomes" id="UP001429580">
    <property type="component" value="Unassembled WGS sequence"/>
</dbReference>
<feature type="domain" description="ABC transmembrane type-1" evidence="10">
    <location>
        <begin position="10"/>
        <end position="217"/>
    </location>
</feature>
<evidence type="ECO:0000256" key="5">
    <source>
        <dbReference type="ARBA" id="ARBA00022692"/>
    </source>
</evidence>
<dbReference type="InterPro" id="IPR000515">
    <property type="entry name" value="MetI-like"/>
</dbReference>
<reference evidence="11 12" key="1">
    <citation type="submission" date="2020-03" db="EMBL/GenBank/DDBJ databases">
        <title>Genomic Encyclopedia of Type Strains, Phase IV (KMG-IV): sequencing the most valuable type-strain genomes for metagenomic binning, comparative biology and taxonomic classification.</title>
        <authorList>
            <person name="Goeker M."/>
        </authorList>
    </citation>
    <scope>NUCLEOTIDE SEQUENCE [LARGE SCALE GENOMIC DNA]</scope>
    <source>
        <strain evidence="11 12">DSM 103870</strain>
    </source>
</reference>
<evidence type="ECO:0000313" key="12">
    <source>
        <dbReference type="Proteomes" id="UP001429580"/>
    </source>
</evidence>
<keyword evidence="6 8" id="KW-1133">Transmembrane helix</keyword>
<feature type="transmembrane region" description="Helical" evidence="8">
    <location>
        <begin position="96"/>
        <end position="116"/>
    </location>
</feature>
<dbReference type="PANTHER" id="PTHR43357">
    <property type="entry name" value="INNER MEMBRANE ABC TRANSPORTER PERMEASE PROTEIN YDCV"/>
    <property type="match status" value="1"/>
</dbReference>
<comment type="subcellular location">
    <subcellularLocation>
        <location evidence="1">Cell inner membrane</location>
        <topology evidence="1">Multi-pass membrane protein</topology>
    </subcellularLocation>
    <subcellularLocation>
        <location evidence="8">Cell membrane</location>
        <topology evidence="8">Multi-pass membrane protein</topology>
    </subcellularLocation>
</comment>
<evidence type="ECO:0000259" key="10">
    <source>
        <dbReference type="PROSITE" id="PS50928"/>
    </source>
</evidence>
<feature type="transmembrane region" description="Helical" evidence="8">
    <location>
        <begin position="246"/>
        <end position="270"/>
    </location>
</feature>
<evidence type="ECO:0000256" key="1">
    <source>
        <dbReference type="ARBA" id="ARBA00004429"/>
    </source>
</evidence>